<evidence type="ECO:0000256" key="3">
    <source>
        <dbReference type="ARBA" id="ARBA00022496"/>
    </source>
</evidence>
<evidence type="ECO:0000256" key="8">
    <source>
        <dbReference type="ARBA" id="ARBA00023136"/>
    </source>
</evidence>
<dbReference type="Pfam" id="PF00005">
    <property type="entry name" value="ABC_tran"/>
    <property type="match status" value="1"/>
</dbReference>
<dbReference type="EMBL" id="FODB01000033">
    <property type="protein sequence ID" value="SEN94771.1"/>
    <property type="molecule type" value="Genomic_DNA"/>
</dbReference>
<keyword evidence="4" id="KW-0547">Nucleotide-binding</keyword>
<gene>
    <name evidence="10" type="ORF">SAMN04490369_103316</name>
</gene>
<dbReference type="InterPro" id="IPR003593">
    <property type="entry name" value="AAA+_ATPase"/>
</dbReference>
<keyword evidence="7" id="KW-0406">Ion transport</keyword>
<dbReference type="Pfam" id="PF08402">
    <property type="entry name" value="TOBE_2"/>
    <property type="match status" value="1"/>
</dbReference>
<accession>A0A1H8KPR7</accession>
<evidence type="ECO:0000313" key="11">
    <source>
        <dbReference type="Proteomes" id="UP000199493"/>
    </source>
</evidence>
<dbReference type="InterPro" id="IPR017871">
    <property type="entry name" value="ABC_transporter-like_CS"/>
</dbReference>
<evidence type="ECO:0000256" key="6">
    <source>
        <dbReference type="ARBA" id="ARBA00023004"/>
    </source>
</evidence>
<evidence type="ECO:0000313" key="10">
    <source>
        <dbReference type="EMBL" id="SEN94771.1"/>
    </source>
</evidence>
<dbReference type="InterPro" id="IPR027417">
    <property type="entry name" value="P-loop_NTPase"/>
</dbReference>
<dbReference type="STRING" id="77097.SAMN04490369_103316"/>
<dbReference type="InterPro" id="IPR008995">
    <property type="entry name" value="Mo/tungstate-bd_C_term_dom"/>
</dbReference>
<dbReference type="Gene3D" id="3.40.50.300">
    <property type="entry name" value="P-loop containing nucleotide triphosphate hydrolases"/>
    <property type="match status" value="1"/>
</dbReference>
<dbReference type="SUPFAM" id="SSF52540">
    <property type="entry name" value="P-loop containing nucleoside triphosphate hydrolases"/>
    <property type="match status" value="1"/>
</dbReference>
<proteinExistence type="predicted"/>
<dbReference type="CDD" id="cd03259">
    <property type="entry name" value="ABC_Carb_Solutes_like"/>
    <property type="match status" value="1"/>
</dbReference>
<keyword evidence="6" id="KW-0408">Iron</keyword>
<dbReference type="SMART" id="SM00382">
    <property type="entry name" value="AAA"/>
    <property type="match status" value="1"/>
</dbReference>
<dbReference type="SUPFAM" id="SSF50331">
    <property type="entry name" value="MOP-like"/>
    <property type="match status" value="1"/>
</dbReference>
<reference evidence="10 11" key="1">
    <citation type="submission" date="2016-10" db="EMBL/GenBank/DDBJ databases">
        <authorList>
            <person name="de Groot N.N."/>
        </authorList>
    </citation>
    <scope>NUCLEOTIDE SEQUENCE [LARGE SCALE GENOMIC DNA]</scope>
    <source>
        <strain evidence="10 11">558</strain>
    </source>
</reference>
<keyword evidence="5 10" id="KW-0067">ATP-binding</keyword>
<dbReference type="GO" id="GO:0043190">
    <property type="term" value="C:ATP-binding cassette (ABC) transporter complex"/>
    <property type="evidence" value="ECO:0007669"/>
    <property type="project" value="InterPro"/>
</dbReference>
<dbReference type="PANTHER" id="PTHR42781:SF4">
    <property type="entry name" value="SPERMIDINE_PUTRESCINE IMPORT ATP-BINDING PROTEIN POTA"/>
    <property type="match status" value="1"/>
</dbReference>
<dbReference type="PROSITE" id="PS50893">
    <property type="entry name" value="ABC_TRANSPORTER_2"/>
    <property type="match status" value="1"/>
</dbReference>
<evidence type="ECO:0000259" key="9">
    <source>
        <dbReference type="PROSITE" id="PS50893"/>
    </source>
</evidence>
<keyword evidence="2" id="KW-1003">Cell membrane</keyword>
<dbReference type="AlphaFoldDB" id="A0A1H8KPR7"/>
<dbReference type="InterPro" id="IPR015853">
    <property type="entry name" value="ABC_transpr_FbpC"/>
</dbReference>
<dbReference type="InterPro" id="IPR003439">
    <property type="entry name" value="ABC_transporter-like_ATP-bd"/>
</dbReference>
<dbReference type="Proteomes" id="UP000199493">
    <property type="component" value="Unassembled WGS sequence"/>
</dbReference>
<feature type="domain" description="ABC transporter" evidence="9">
    <location>
        <begin position="9"/>
        <end position="246"/>
    </location>
</feature>
<evidence type="ECO:0000256" key="2">
    <source>
        <dbReference type="ARBA" id="ARBA00022475"/>
    </source>
</evidence>
<dbReference type="PANTHER" id="PTHR42781">
    <property type="entry name" value="SPERMIDINE/PUTRESCINE IMPORT ATP-BINDING PROTEIN POTA"/>
    <property type="match status" value="1"/>
</dbReference>
<keyword evidence="8" id="KW-0472">Membrane</keyword>
<dbReference type="PROSITE" id="PS00211">
    <property type="entry name" value="ABC_TRANSPORTER_1"/>
    <property type="match status" value="1"/>
</dbReference>
<evidence type="ECO:0000256" key="1">
    <source>
        <dbReference type="ARBA" id="ARBA00022448"/>
    </source>
</evidence>
<dbReference type="GO" id="GO:0005524">
    <property type="term" value="F:ATP binding"/>
    <property type="evidence" value="ECO:0007669"/>
    <property type="project" value="UniProtKB-KW"/>
</dbReference>
<evidence type="ECO:0000256" key="7">
    <source>
        <dbReference type="ARBA" id="ARBA00023065"/>
    </source>
</evidence>
<keyword evidence="3" id="KW-0410">Iron transport</keyword>
<dbReference type="GO" id="GO:0016887">
    <property type="term" value="F:ATP hydrolysis activity"/>
    <property type="evidence" value="ECO:0007669"/>
    <property type="project" value="InterPro"/>
</dbReference>
<dbReference type="GO" id="GO:0015408">
    <property type="term" value="F:ABC-type ferric iron transporter activity"/>
    <property type="evidence" value="ECO:0007669"/>
    <property type="project" value="InterPro"/>
</dbReference>
<dbReference type="InterPro" id="IPR050093">
    <property type="entry name" value="ABC_SmlMolc_Importer"/>
</dbReference>
<evidence type="ECO:0000256" key="4">
    <source>
        <dbReference type="ARBA" id="ARBA00022741"/>
    </source>
</evidence>
<name>A0A1H8KPR7_9GAMM</name>
<organism evidence="10 11">
    <name type="scientific">Vreelandella aquamarina</name>
    <dbReference type="NCBI Taxonomy" id="77097"/>
    <lineage>
        <taxon>Bacteria</taxon>
        <taxon>Pseudomonadati</taxon>
        <taxon>Pseudomonadota</taxon>
        <taxon>Gammaproteobacteria</taxon>
        <taxon>Oceanospirillales</taxon>
        <taxon>Halomonadaceae</taxon>
        <taxon>Vreelandella</taxon>
    </lineage>
</organism>
<dbReference type="InterPro" id="IPR013611">
    <property type="entry name" value="Transp-assoc_OB_typ2"/>
</dbReference>
<protein>
    <submittedName>
        <fullName evidence="10">Molybdate transport system ATP-binding protein</fullName>
    </submittedName>
</protein>
<keyword evidence="1" id="KW-0813">Transport</keyword>
<evidence type="ECO:0000256" key="5">
    <source>
        <dbReference type="ARBA" id="ARBA00022840"/>
    </source>
</evidence>
<sequence length="387" mass="42484">MGSLASAGGHVDDLIVTAQQAGPIPLNASFRCAPGELLALVGPSGSGKTTLLRTIAGLYQPQQGRVSCAGREWFLAQSGQRHSLPPQARQIGMVFQDYALFPHLTALQNVQLAIGHLPRAQRREQAVQWLTKVRLEGLEARYPSELSGGQRQRVALARALAREPQALLLDEPFSAVDQVTRRRLQRELALLRQQISIPIILVTHDLEEATALADQICVLHNGVSLQQGTPEALFRQPASPLVARLLDRHNVFTGQVVETVHGRRLQWGEWLLEVSEGIAQCEVGESLAWYLPSSDIVLHRRGRPSQGERENPVAATVSEMVVLGGMTSISLRVSHGDMLRFDIATHAAKRNQLSLGERVHVSLLAEGIHLMPAQRTHTASHNKRNLL</sequence>